<name>A0A6J6RUC5_9ZZZZ</name>
<evidence type="ECO:0000313" key="1">
    <source>
        <dbReference type="EMBL" id="CAB4726114.1"/>
    </source>
</evidence>
<dbReference type="Gene3D" id="3.10.400.10">
    <property type="entry name" value="Sulfate adenylyltransferase"/>
    <property type="match status" value="1"/>
</dbReference>
<dbReference type="SUPFAM" id="SSF88697">
    <property type="entry name" value="PUA domain-like"/>
    <property type="match status" value="1"/>
</dbReference>
<protein>
    <submittedName>
        <fullName evidence="1">Unannotated protein</fullName>
    </submittedName>
</protein>
<gene>
    <name evidence="1" type="ORF">UFOPK2761_00167</name>
</gene>
<sequence>MDEPSSPTESQEQAVQAFWDIARFHAKLNTAPAYFGPTTLEVVPPPTWSFGDAPGSERLLAELLSGSVSTLTAPTSDYESTGEPLPEPGSLSILLDGGGRPVALLEVTEVEVAGSTVTEHLRVVYRAE</sequence>
<dbReference type="AlphaFoldDB" id="A0A6J6RUC5"/>
<organism evidence="1">
    <name type="scientific">freshwater metagenome</name>
    <dbReference type="NCBI Taxonomy" id="449393"/>
    <lineage>
        <taxon>unclassified sequences</taxon>
        <taxon>metagenomes</taxon>
        <taxon>ecological metagenomes</taxon>
    </lineage>
</organism>
<proteinExistence type="predicted"/>
<dbReference type="InterPro" id="IPR015947">
    <property type="entry name" value="PUA-like_sf"/>
</dbReference>
<accession>A0A6J6RUC5</accession>
<dbReference type="EMBL" id="CAEZYQ010000001">
    <property type="protein sequence ID" value="CAB4726114.1"/>
    <property type="molecule type" value="Genomic_DNA"/>
</dbReference>
<reference evidence="1" key="1">
    <citation type="submission" date="2020-05" db="EMBL/GenBank/DDBJ databases">
        <authorList>
            <person name="Chiriac C."/>
            <person name="Salcher M."/>
            <person name="Ghai R."/>
            <person name="Kavagutti S V."/>
        </authorList>
    </citation>
    <scope>NUCLEOTIDE SEQUENCE</scope>
</reference>